<dbReference type="GO" id="GO:0016747">
    <property type="term" value="F:acyltransferase activity, transferring groups other than amino-acyl groups"/>
    <property type="evidence" value="ECO:0007669"/>
    <property type="project" value="InterPro"/>
</dbReference>
<keyword evidence="3" id="KW-1185">Reference proteome</keyword>
<dbReference type="Pfam" id="PF13302">
    <property type="entry name" value="Acetyltransf_3"/>
    <property type="match status" value="1"/>
</dbReference>
<accession>A0A1I6KS45</accession>
<dbReference type="PANTHER" id="PTHR43792:SF1">
    <property type="entry name" value="N-ACETYLTRANSFERASE DOMAIN-CONTAINING PROTEIN"/>
    <property type="match status" value="1"/>
</dbReference>
<dbReference type="SUPFAM" id="SSF55729">
    <property type="entry name" value="Acyl-CoA N-acyltransferases (Nat)"/>
    <property type="match status" value="1"/>
</dbReference>
<name>A0A1I6KS45_9FIRM</name>
<dbReference type="Proteomes" id="UP000199659">
    <property type="component" value="Unassembled WGS sequence"/>
</dbReference>
<organism evidence="2 3">
    <name type="scientific">Anaeromicropila populeti</name>
    <dbReference type="NCBI Taxonomy" id="37658"/>
    <lineage>
        <taxon>Bacteria</taxon>
        <taxon>Bacillati</taxon>
        <taxon>Bacillota</taxon>
        <taxon>Clostridia</taxon>
        <taxon>Lachnospirales</taxon>
        <taxon>Lachnospiraceae</taxon>
        <taxon>Anaeromicropila</taxon>
    </lineage>
</organism>
<dbReference type="RefSeq" id="WP_092561490.1">
    <property type="nucleotide sequence ID" value="NZ_FOYZ01000010.1"/>
</dbReference>
<dbReference type="PROSITE" id="PS51186">
    <property type="entry name" value="GNAT"/>
    <property type="match status" value="1"/>
</dbReference>
<evidence type="ECO:0000313" key="3">
    <source>
        <dbReference type="Proteomes" id="UP000199659"/>
    </source>
</evidence>
<dbReference type="InterPro" id="IPR051531">
    <property type="entry name" value="N-acetyltransferase"/>
</dbReference>
<evidence type="ECO:0000313" key="2">
    <source>
        <dbReference type="EMBL" id="SFR93740.1"/>
    </source>
</evidence>
<sequence length="317" mass="36353">MKCLETIYFHLKNTNYDGLMEFLKDLSDSHIKYEFLSSSSEETFFQNKVQSLLFSDTSLGISLALKNQIPAIGVLSSAQNTDFSSAYCLVESFLGLTASFAINEWKHAYMLPVTIAETKRLLIRELDIEDIKDLYSIYSNPEVRRFVTGMEEPLEVEIEKHKAYIKYVYHFYGFGLWGIFDKTGMLIGQCGIQNRLVNGNPEIELSYLVAASHWGKGYAYESILAVLKYSLESLEISSIVAVIQKENQRSIHVANCLGMNLEQELLIDGQYFLLFRIPDLAQYFIIHDEKKRHLAAQTAKQKALKKPVQDVYRKIYS</sequence>
<dbReference type="InterPro" id="IPR016181">
    <property type="entry name" value="Acyl_CoA_acyltransferase"/>
</dbReference>
<protein>
    <submittedName>
        <fullName evidence="2">Protein N-acetyltransferase, RimJ/RimL family</fullName>
    </submittedName>
</protein>
<feature type="domain" description="N-acetyltransferase" evidence="1">
    <location>
        <begin position="121"/>
        <end position="278"/>
    </location>
</feature>
<gene>
    <name evidence="2" type="ORF">SAMN05661086_02613</name>
</gene>
<reference evidence="2 3" key="1">
    <citation type="submission" date="2016-10" db="EMBL/GenBank/DDBJ databases">
        <authorList>
            <person name="de Groot N.N."/>
        </authorList>
    </citation>
    <scope>NUCLEOTIDE SEQUENCE [LARGE SCALE GENOMIC DNA]</scope>
    <source>
        <strain evidence="2 3">743A</strain>
    </source>
</reference>
<dbReference type="STRING" id="37658.SAMN05661086_02613"/>
<keyword evidence="2" id="KW-0808">Transferase</keyword>
<proteinExistence type="predicted"/>
<dbReference type="OrthoDB" id="9798081at2"/>
<evidence type="ECO:0000259" key="1">
    <source>
        <dbReference type="PROSITE" id="PS51186"/>
    </source>
</evidence>
<dbReference type="Gene3D" id="3.40.630.30">
    <property type="match status" value="1"/>
</dbReference>
<dbReference type="PANTHER" id="PTHR43792">
    <property type="entry name" value="GNAT FAMILY, PUTATIVE (AFU_ORTHOLOGUE AFUA_3G00765)-RELATED-RELATED"/>
    <property type="match status" value="1"/>
</dbReference>
<dbReference type="AlphaFoldDB" id="A0A1I6KS45"/>
<dbReference type="EMBL" id="FOYZ01000010">
    <property type="protein sequence ID" value="SFR93740.1"/>
    <property type="molecule type" value="Genomic_DNA"/>
</dbReference>
<dbReference type="InterPro" id="IPR000182">
    <property type="entry name" value="GNAT_dom"/>
</dbReference>